<name>A0A7I4YDU2_HAECO</name>
<evidence type="ECO:0000313" key="2">
    <source>
        <dbReference type="WBParaSite" id="HCON_00083640-00001"/>
    </source>
</evidence>
<reference evidence="2" key="1">
    <citation type="submission" date="2020-12" db="UniProtKB">
        <authorList>
            <consortium name="WormBaseParasite"/>
        </authorList>
    </citation>
    <scope>IDENTIFICATION</scope>
    <source>
        <strain evidence="2">MHco3</strain>
    </source>
</reference>
<dbReference type="PANTHER" id="PTHR46060:SF1">
    <property type="entry name" value="MARINER MOS1 TRANSPOSASE-LIKE PROTEIN"/>
    <property type="match status" value="1"/>
</dbReference>
<dbReference type="Gene3D" id="3.30.420.10">
    <property type="entry name" value="Ribonuclease H-like superfamily/Ribonuclease H"/>
    <property type="match status" value="1"/>
</dbReference>
<proteinExistence type="predicted"/>
<dbReference type="InterPro" id="IPR036397">
    <property type="entry name" value="RNaseH_sf"/>
</dbReference>
<dbReference type="Proteomes" id="UP000025227">
    <property type="component" value="Unplaced"/>
</dbReference>
<dbReference type="PANTHER" id="PTHR46060">
    <property type="entry name" value="MARINER MOS1 TRANSPOSASE-LIKE PROTEIN"/>
    <property type="match status" value="1"/>
</dbReference>
<dbReference type="InterPro" id="IPR052709">
    <property type="entry name" value="Transposase-MT_Hybrid"/>
</dbReference>
<organism evidence="1 2">
    <name type="scientific">Haemonchus contortus</name>
    <name type="common">Barber pole worm</name>
    <dbReference type="NCBI Taxonomy" id="6289"/>
    <lineage>
        <taxon>Eukaryota</taxon>
        <taxon>Metazoa</taxon>
        <taxon>Ecdysozoa</taxon>
        <taxon>Nematoda</taxon>
        <taxon>Chromadorea</taxon>
        <taxon>Rhabditida</taxon>
        <taxon>Rhabditina</taxon>
        <taxon>Rhabditomorpha</taxon>
        <taxon>Strongyloidea</taxon>
        <taxon>Trichostrongylidae</taxon>
        <taxon>Haemonchus</taxon>
    </lineage>
</organism>
<keyword evidence="1" id="KW-1185">Reference proteome</keyword>
<dbReference type="OrthoDB" id="10034054at2759"/>
<dbReference type="GO" id="GO:0003676">
    <property type="term" value="F:nucleic acid binding"/>
    <property type="evidence" value="ECO:0007669"/>
    <property type="project" value="InterPro"/>
</dbReference>
<dbReference type="WBParaSite" id="HCON_00083640-00001">
    <property type="protein sequence ID" value="HCON_00083640-00001"/>
    <property type="gene ID" value="HCON_00083640"/>
</dbReference>
<protein>
    <submittedName>
        <fullName evidence="2">HTH_10 domain-containing protein</fullName>
    </submittedName>
</protein>
<sequence length="143" mass="16289">MYRRHSLVLLHDFGRNAESPNQATGNIPYSLTALVKDAPKSGRLMKLDLEVLLSNMEEDPYLTAREVATMLGYNQSTVVRGPEQLGKLAKLGRWVPHELPAYDLSRRVASCISLLTFYTKLHFLKSTTTGDEKWVLYYSPMRK</sequence>
<evidence type="ECO:0000313" key="1">
    <source>
        <dbReference type="Proteomes" id="UP000025227"/>
    </source>
</evidence>
<dbReference type="AlphaFoldDB" id="A0A7I4YDU2"/>
<accession>A0A7I4YDU2</accession>